<dbReference type="SUPFAM" id="SSF53067">
    <property type="entry name" value="Actin-like ATPase domain"/>
    <property type="match status" value="1"/>
</dbReference>
<keyword evidence="1" id="KW-1133">Transmembrane helix</keyword>
<dbReference type="PANTHER" id="PTHR32432">
    <property type="entry name" value="CELL DIVISION PROTEIN FTSA-RELATED"/>
    <property type="match status" value="1"/>
</dbReference>
<dbReference type="AlphaFoldDB" id="X1ATJ3"/>
<dbReference type="InterPro" id="IPR005883">
    <property type="entry name" value="PilM"/>
</dbReference>
<dbReference type="EMBL" id="BART01007022">
    <property type="protein sequence ID" value="GAG72597.1"/>
    <property type="molecule type" value="Genomic_DNA"/>
</dbReference>
<accession>X1ATJ3</accession>
<sequence>MAKKVTTLFIRDDAVNLLVMRGKRVEKWASLPLEPGLVSQGLILDEAQLADKLKELFKLEKVTLGKVIAGLSGHNSVYRIITLPELPEAVLPEAVKREAKRVIPVPLEEVYLSYQPLPASKGETLVFLAAFPRNIANALYRTLHQAGLQPYIMDLAPLAMCRTVNEPRSIIVNARLEHLDIMVMAERVPQLIRRLSLPGEAESLSERLPTITEEIDRTIAFYNSSHQEQPLDSTVPMFVCGDLVQAPESWQSLAGKSACPVSILPSPVESPEGFNSNEFMVNIGLAFKELLPEKGEANFSLVNFNALPEVYITKAVRLSNILVPIGLTIAIGLLVYMGFLVY</sequence>
<keyword evidence="1" id="KW-0472">Membrane</keyword>
<dbReference type="Pfam" id="PF11104">
    <property type="entry name" value="PilM_2"/>
    <property type="match status" value="1"/>
</dbReference>
<dbReference type="PANTHER" id="PTHR32432:SF3">
    <property type="entry name" value="ETHANOLAMINE UTILIZATION PROTEIN EUTJ"/>
    <property type="match status" value="1"/>
</dbReference>
<dbReference type="InterPro" id="IPR050696">
    <property type="entry name" value="FtsA/MreB"/>
</dbReference>
<reference evidence="2" key="1">
    <citation type="journal article" date="2014" name="Front. Microbiol.">
        <title>High frequency of phylogenetically diverse reductive dehalogenase-homologous genes in deep subseafloor sedimentary metagenomes.</title>
        <authorList>
            <person name="Kawai M."/>
            <person name="Futagami T."/>
            <person name="Toyoda A."/>
            <person name="Takaki Y."/>
            <person name="Nishi S."/>
            <person name="Hori S."/>
            <person name="Arai W."/>
            <person name="Tsubouchi T."/>
            <person name="Morono Y."/>
            <person name="Uchiyama I."/>
            <person name="Ito T."/>
            <person name="Fujiyama A."/>
            <person name="Inagaki F."/>
            <person name="Takami H."/>
        </authorList>
    </citation>
    <scope>NUCLEOTIDE SEQUENCE</scope>
    <source>
        <strain evidence="2">Expedition CK06-06</strain>
    </source>
</reference>
<proteinExistence type="predicted"/>
<feature type="non-terminal residue" evidence="2">
    <location>
        <position position="342"/>
    </location>
</feature>
<dbReference type="Gene3D" id="3.30.420.40">
    <property type="match status" value="1"/>
</dbReference>
<keyword evidence="1" id="KW-0812">Transmembrane</keyword>
<evidence type="ECO:0000313" key="2">
    <source>
        <dbReference type="EMBL" id="GAG72597.1"/>
    </source>
</evidence>
<comment type="caution">
    <text evidence="2">The sequence shown here is derived from an EMBL/GenBank/DDBJ whole genome shotgun (WGS) entry which is preliminary data.</text>
</comment>
<organism evidence="2">
    <name type="scientific">marine sediment metagenome</name>
    <dbReference type="NCBI Taxonomy" id="412755"/>
    <lineage>
        <taxon>unclassified sequences</taxon>
        <taxon>metagenomes</taxon>
        <taxon>ecological metagenomes</taxon>
    </lineage>
</organism>
<dbReference type="InterPro" id="IPR043129">
    <property type="entry name" value="ATPase_NBD"/>
</dbReference>
<protein>
    <submittedName>
        <fullName evidence="2">Uncharacterized protein</fullName>
    </submittedName>
</protein>
<feature type="transmembrane region" description="Helical" evidence="1">
    <location>
        <begin position="321"/>
        <end position="341"/>
    </location>
</feature>
<gene>
    <name evidence="2" type="ORF">S01H4_16030</name>
</gene>
<name>X1ATJ3_9ZZZZ</name>
<evidence type="ECO:0000256" key="1">
    <source>
        <dbReference type="SAM" id="Phobius"/>
    </source>
</evidence>